<dbReference type="GO" id="GO:0005524">
    <property type="term" value="F:ATP binding"/>
    <property type="evidence" value="ECO:0007669"/>
    <property type="project" value="UniProtKB-KW"/>
</dbReference>
<keyword evidence="2" id="KW-0378">Hydrolase</keyword>
<dbReference type="Gene3D" id="3.40.50.10810">
    <property type="entry name" value="Tandem AAA-ATPase domain"/>
    <property type="match status" value="1"/>
</dbReference>
<dbReference type="PROSITE" id="PS51194">
    <property type="entry name" value="HELICASE_CTER"/>
    <property type="match status" value="1"/>
</dbReference>
<dbReference type="EMBL" id="FZOJ01000054">
    <property type="protein sequence ID" value="SNT21703.1"/>
    <property type="molecule type" value="Genomic_DNA"/>
</dbReference>
<dbReference type="Pfam" id="PF00176">
    <property type="entry name" value="SNF2-rel_dom"/>
    <property type="match status" value="1"/>
</dbReference>
<keyword evidence="1" id="KW-0547">Nucleotide-binding</keyword>
<dbReference type="SMART" id="SM00490">
    <property type="entry name" value="HELICc"/>
    <property type="match status" value="1"/>
</dbReference>
<evidence type="ECO:0000256" key="3">
    <source>
        <dbReference type="ARBA" id="ARBA00022806"/>
    </source>
</evidence>
<dbReference type="InterPro" id="IPR038718">
    <property type="entry name" value="SNF2-like_sf"/>
</dbReference>
<evidence type="ECO:0000256" key="1">
    <source>
        <dbReference type="ARBA" id="ARBA00022741"/>
    </source>
</evidence>
<dbReference type="GO" id="GO:0016787">
    <property type="term" value="F:hydrolase activity"/>
    <property type="evidence" value="ECO:0007669"/>
    <property type="project" value="UniProtKB-KW"/>
</dbReference>
<dbReference type="InterPro" id="IPR057342">
    <property type="entry name" value="DEXDc_RapA"/>
</dbReference>
<dbReference type="RefSeq" id="WP_089285465.1">
    <property type="nucleotide sequence ID" value="NZ_FZOJ01000054.1"/>
</dbReference>
<evidence type="ECO:0000256" key="2">
    <source>
        <dbReference type="ARBA" id="ARBA00022801"/>
    </source>
</evidence>
<dbReference type="CDD" id="cd18793">
    <property type="entry name" value="SF2_C_SNF"/>
    <property type="match status" value="1"/>
</dbReference>
<dbReference type="Pfam" id="PF00271">
    <property type="entry name" value="Helicase_C"/>
    <property type="match status" value="1"/>
</dbReference>
<feature type="domain" description="Helicase C-terminal" evidence="6">
    <location>
        <begin position="456"/>
        <end position="608"/>
    </location>
</feature>
<dbReference type="GO" id="GO:0004386">
    <property type="term" value="F:helicase activity"/>
    <property type="evidence" value="ECO:0007669"/>
    <property type="project" value="UniProtKB-KW"/>
</dbReference>
<evidence type="ECO:0000259" key="5">
    <source>
        <dbReference type="PROSITE" id="PS51192"/>
    </source>
</evidence>
<dbReference type="SMART" id="SM00487">
    <property type="entry name" value="DEXDc"/>
    <property type="match status" value="1"/>
</dbReference>
<dbReference type="InterPro" id="IPR000330">
    <property type="entry name" value="SNF2_N"/>
</dbReference>
<evidence type="ECO:0000259" key="6">
    <source>
        <dbReference type="PROSITE" id="PS51194"/>
    </source>
</evidence>
<dbReference type="Gene3D" id="3.40.50.300">
    <property type="entry name" value="P-loop containing nucleotide triphosphate hydrolases"/>
    <property type="match status" value="1"/>
</dbReference>
<dbReference type="Proteomes" id="UP000198304">
    <property type="component" value="Unassembled WGS sequence"/>
</dbReference>
<reference evidence="7 8" key="1">
    <citation type="submission" date="2017-06" db="EMBL/GenBank/DDBJ databases">
        <authorList>
            <person name="Kim H.J."/>
            <person name="Triplett B.A."/>
        </authorList>
    </citation>
    <scope>NUCLEOTIDE SEQUENCE [LARGE SCALE GENOMIC DNA]</scope>
    <source>
        <strain evidence="7 8">SCA</strain>
    </source>
</reference>
<gene>
    <name evidence="7" type="ORF">SAMN05446037_10549</name>
</gene>
<dbReference type="InterPro" id="IPR001650">
    <property type="entry name" value="Helicase_C-like"/>
</dbReference>
<protein>
    <submittedName>
        <fullName evidence="7">SNF2 family N-terminal domain-containing protein</fullName>
    </submittedName>
</protein>
<dbReference type="AlphaFoldDB" id="A0A239KVR0"/>
<evidence type="ECO:0000313" key="7">
    <source>
        <dbReference type="EMBL" id="SNT21703.1"/>
    </source>
</evidence>
<dbReference type="PROSITE" id="PS51192">
    <property type="entry name" value="HELICASE_ATP_BIND_1"/>
    <property type="match status" value="1"/>
</dbReference>
<evidence type="ECO:0000256" key="4">
    <source>
        <dbReference type="ARBA" id="ARBA00022840"/>
    </source>
</evidence>
<dbReference type="SUPFAM" id="SSF52540">
    <property type="entry name" value="P-loop containing nucleoside triphosphate hydrolases"/>
    <property type="match status" value="2"/>
</dbReference>
<organism evidence="7 8">
    <name type="scientific">Anaerovirgula multivorans</name>
    <dbReference type="NCBI Taxonomy" id="312168"/>
    <lineage>
        <taxon>Bacteria</taxon>
        <taxon>Bacillati</taxon>
        <taxon>Bacillota</taxon>
        <taxon>Clostridia</taxon>
        <taxon>Peptostreptococcales</taxon>
        <taxon>Natronincolaceae</taxon>
        <taxon>Anaerovirgula</taxon>
    </lineage>
</organism>
<accession>A0A239KVR0</accession>
<proteinExistence type="predicted"/>
<name>A0A239KVR0_9FIRM</name>
<keyword evidence="8" id="KW-1185">Reference proteome</keyword>
<evidence type="ECO:0000313" key="8">
    <source>
        <dbReference type="Proteomes" id="UP000198304"/>
    </source>
</evidence>
<dbReference type="OrthoDB" id="9814088at2"/>
<dbReference type="InterPro" id="IPR027417">
    <property type="entry name" value="P-loop_NTPase"/>
</dbReference>
<dbReference type="CDD" id="cd18011">
    <property type="entry name" value="DEXDc_RapA"/>
    <property type="match status" value="1"/>
</dbReference>
<dbReference type="PANTHER" id="PTHR45766:SF6">
    <property type="entry name" value="SWI_SNF-RELATED MATRIX-ASSOCIATED ACTIN-DEPENDENT REGULATOR OF CHROMATIN SUBFAMILY A-LIKE PROTEIN 1"/>
    <property type="match status" value="1"/>
</dbReference>
<feature type="domain" description="Helicase ATP-binding" evidence="5">
    <location>
        <begin position="99"/>
        <end position="285"/>
    </location>
</feature>
<keyword evidence="3" id="KW-0347">Helicase</keyword>
<dbReference type="InterPro" id="IPR049730">
    <property type="entry name" value="SNF2/RAD54-like_C"/>
</dbReference>
<dbReference type="PANTHER" id="PTHR45766">
    <property type="entry name" value="DNA ANNEALING HELICASE AND ENDONUCLEASE ZRANB3 FAMILY MEMBER"/>
    <property type="match status" value="1"/>
</dbReference>
<keyword evidence="4" id="KW-0067">ATP-binding</keyword>
<dbReference type="InterPro" id="IPR014001">
    <property type="entry name" value="Helicase_ATP-bd"/>
</dbReference>
<sequence>MYKIGEWLRNKDNGDRLQVLEVFDTWGHIAYKVYNPLKNSIEFIGKDDLIEFAEGNIDENYVKYKIYLTKLLNETSQGFISSLTHGIIPLPHQLYVLKRALSDSKIRYVLADEVGLGKTIEAGLIIRELKARGLIKRILIVCPKGLVSQWDMEMKEKFEERFHVILPTDYETIKKITDKDDVYGQFDQVISPMDSIKPLERRAGWTEERIQQYNEERVYSIINSGWDLVIIDEAHRVAGSSSEVSRYKLGNMLSQSSPYMLLLTATPHSGKTEPFLRLLGLLDKEAFPNFKSLVKEQVTRYVIRTEKREAIDNKGNKLFKERMTKVIEVEWQEKHSNQKALYEKVTEYVKNGYNRAVKEKKQYIGFLMVLMQRLATSSTAAIKDSMVRRIEILENQQSKVHSLTFDDLVESDFEENMDEALEVVSLNLKKELVDLKEILEIAKQAEYQSLDAKAEILLDHIDKIFEADAAMKVIVFTEFVETQKYLRLFLHTKGYSISILNGSMDIEQRNEVLKEFKEATNILISTDAGGEGLNLQFSNIVINYDLPWNPMKIEQRIGRVDRIGQKRDVVIYNFVNSGTVENRVRAILEEKLETILEETGVNKMSDVLDNEIAEMDFTEVYIQSIQNPKFIEHHANKLEADLKEQIKFQNQYKDIMREEKDLQEQIYTDNYFDLESTLEKIISYYSKWKNQKQDYRKLSLKDPIIAGHLRSDIQWCEMDKVPIISIKDFPNEDGYFSLWELSINNEMQYRQFIPVFVTKSMVLRPMSGKRIWDELFKNTMNIAVEGSDYIENEIFEKIKEISQKLSFDVFMGMKTKYESKIEDDFRKYKYAIEIRKEAAIKIGIDNIRNSKLKSLDIEQRKIQKEYEKRKKVIPVLKPVFMAELVK</sequence>